<comment type="subcellular location">
    <subcellularLocation>
        <location evidence="1">Cell membrane</location>
        <topology evidence="1">Multi-pass membrane protein</topology>
    </subcellularLocation>
</comment>
<dbReference type="GO" id="GO:0005886">
    <property type="term" value="C:plasma membrane"/>
    <property type="evidence" value="ECO:0007669"/>
    <property type="project" value="UniProtKB-SubCell"/>
</dbReference>
<dbReference type="AlphaFoldDB" id="A0A9D1UDG3"/>
<feature type="transmembrane region" description="Helical" evidence="9">
    <location>
        <begin position="194"/>
        <end position="211"/>
    </location>
</feature>
<feature type="transmembrane region" description="Helical" evidence="9">
    <location>
        <begin position="325"/>
        <end position="347"/>
    </location>
</feature>
<feature type="transmembrane region" description="Helical" evidence="9">
    <location>
        <begin position="288"/>
        <end position="313"/>
    </location>
</feature>
<keyword evidence="4" id="KW-1003">Cell membrane</keyword>
<dbReference type="Pfam" id="PF03553">
    <property type="entry name" value="Na_H_antiporter"/>
    <property type="match status" value="2"/>
</dbReference>
<comment type="caution">
    <text evidence="11">The sequence shown here is derived from an EMBL/GenBank/DDBJ whole genome shotgun (WGS) entry which is preliminary data.</text>
</comment>
<evidence type="ECO:0000256" key="4">
    <source>
        <dbReference type="ARBA" id="ARBA00022475"/>
    </source>
</evidence>
<evidence type="ECO:0000256" key="5">
    <source>
        <dbReference type="ARBA" id="ARBA00022692"/>
    </source>
</evidence>
<dbReference type="PANTHER" id="PTHR33451">
    <property type="entry name" value="MALATE-2H(+)/NA(+)-LACTATE ANTIPORTER"/>
    <property type="match status" value="1"/>
</dbReference>
<evidence type="ECO:0000256" key="7">
    <source>
        <dbReference type="ARBA" id="ARBA00023136"/>
    </source>
</evidence>
<evidence type="ECO:0000313" key="11">
    <source>
        <dbReference type="EMBL" id="HIW83233.1"/>
    </source>
</evidence>
<feature type="transmembrane region" description="Helical" evidence="9">
    <location>
        <begin position="7"/>
        <end position="26"/>
    </location>
</feature>
<dbReference type="EMBL" id="DXGF01000051">
    <property type="protein sequence ID" value="HIW83233.1"/>
    <property type="molecule type" value="Genomic_DNA"/>
</dbReference>
<reference evidence="11" key="2">
    <citation type="submission" date="2021-04" db="EMBL/GenBank/DDBJ databases">
        <authorList>
            <person name="Gilroy R."/>
        </authorList>
    </citation>
    <scope>NUCLEOTIDE SEQUENCE</scope>
    <source>
        <strain evidence="11">ChiSxjej1B13-11762</strain>
    </source>
</reference>
<evidence type="ECO:0000256" key="9">
    <source>
        <dbReference type="SAM" id="Phobius"/>
    </source>
</evidence>
<name>A0A9D1UDG3_9FIRM</name>
<feature type="transmembrane region" description="Helical" evidence="9">
    <location>
        <begin position="404"/>
        <end position="421"/>
    </location>
</feature>
<feature type="transmembrane region" description="Helical" evidence="9">
    <location>
        <begin position="72"/>
        <end position="95"/>
    </location>
</feature>
<feature type="transmembrane region" description="Helical" evidence="9">
    <location>
        <begin position="32"/>
        <end position="51"/>
    </location>
</feature>
<evidence type="ECO:0000313" key="12">
    <source>
        <dbReference type="Proteomes" id="UP000824263"/>
    </source>
</evidence>
<dbReference type="PANTHER" id="PTHR33451:SF5">
    <property type="entry name" value="NA+_H+ ANTIPORTER"/>
    <property type="match status" value="1"/>
</dbReference>
<comment type="similarity">
    <text evidence="8">Belongs to the NhaC Na(+)/H(+) (TC 2.A.35) antiporter family.</text>
</comment>
<evidence type="ECO:0000256" key="3">
    <source>
        <dbReference type="ARBA" id="ARBA00022449"/>
    </source>
</evidence>
<feature type="transmembrane region" description="Helical" evidence="9">
    <location>
        <begin position="258"/>
        <end position="276"/>
    </location>
</feature>
<keyword evidence="6 9" id="KW-1133">Transmembrane helix</keyword>
<dbReference type="InterPro" id="IPR018461">
    <property type="entry name" value="Na/H_Antiport_NhaC-like_C"/>
</dbReference>
<keyword evidence="7 9" id="KW-0472">Membrane</keyword>
<protein>
    <submittedName>
        <fullName evidence="11">Na+/H+ antiporter NhaC family protein</fullName>
    </submittedName>
</protein>
<feature type="transmembrane region" description="Helical" evidence="9">
    <location>
        <begin position="101"/>
        <end position="124"/>
    </location>
</feature>
<proteinExistence type="inferred from homology"/>
<keyword evidence="5 9" id="KW-0812">Transmembrane</keyword>
<organism evidence="11 12">
    <name type="scientific">Candidatus Dorea gallistercoris</name>
    <dbReference type="NCBI Taxonomy" id="2838542"/>
    <lineage>
        <taxon>Bacteria</taxon>
        <taxon>Bacillati</taxon>
        <taxon>Bacillota</taxon>
        <taxon>Clostridia</taxon>
        <taxon>Lachnospirales</taxon>
        <taxon>Lachnospiraceae</taxon>
        <taxon>Dorea</taxon>
    </lineage>
</organism>
<evidence type="ECO:0000256" key="1">
    <source>
        <dbReference type="ARBA" id="ARBA00004651"/>
    </source>
</evidence>
<evidence type="ECO:0000256" key="8">
    <source>
        <dbReference type="ARBA" id="ARBA00038435"/>
    </source>
</evidence>
<dbReference type="Proteomes" id="UP000824263">
    <property type="component" value="Unassembled WGS sequence"/>
</dbReference>
<dbReference type="InterPro" id="IPR052180">
    <property type="entry name" value="NhaC_Na-H+_Antiporter"/>
</dbReference>
<keyword evidence="2" id="KW-0813">Transport</keyword>
<evidence type="ECO:0000256" key="6">
    <source>
        <dbReference type="ARBA" id="ARBA00022989"/>
    </source>
</evidence>
<feature type="domain" description="Na+/H+ antiporter NhaC-like C-terminal" evidence="10">
    <location>
        <begin position="15"/>
        <end position="207"/>
    </location>
</feature>
<gene>
    <name evidence="11" type="ORF">H9873_02785</name>
</gene>
<evidence type="ECO:0000259" key="10">
    <source>
        <dbReference type="Pfam" id="PF03553"/>
    </source>
</evidence>
<sequence>MENERGNGAALLPIGVFLVIFLGSGILTGDFYAMPAIVAFLIALAVAFLQNRDLDFAQKITIISKGVGDENIITMCLIFLCAGAFSGAVTAAGGVDSTVNLGLSILPAKVAVAGLFVIGCFISVSMGTSMGTIAALAPIAAGISEKTGFGLAICIGAVVCGAMFGDNLSMISDTTIAAVKTQGCEMKDKFRENFLIVLPAALITIALFFIITTHGDFELTEELTYNVWRVIPYILVLVGALIGINVFVVLLGGTAVSLAVGVATGSLTPATMFSAVGDGVTGMYDITVISIVVACIVSLVREGGGIHFILNLIRRRIKGTRGAEAGIAGLALLVDLCTANNTVAIVMSGPIAKEISEEFDVSSRRSASLLDIFTSVGQGLIPYGAQLLSAASLTGLTPFEILPYLYYPLLMAVSAALFIAFRRTDRGRERA</sequence>
<accession>A0A9D1UDG3</accession>
<reference evidence="11" key="1">
    <citation type="journal article" date="2021" name="PeerJ">
        <title>Extensive microbial diversity within the chicken gut microbiome revealed by metagenomics and culture.</title>
        <authorList>
            <person name="Gilroy R."/>
            <person name="Ravi A."/>
            <person name="Getino M."/>
            <person name="Pursley I."/>
            <person name="Horton D.L."/>
            <person name="Alikhan N.F."/>
            <person name="Baker D."/>
            <person name="Gharbi K."/>
            <person name="Hall N."/>
            <person name="Watson M."/>
            <person name="Adriaenssens E.M."/>
            <person name="Foster-Nyarko E."/>
            <person name="Jarju S."/>
            <person name="Secka A."/>
            <person name="Antonio M."/>
            <person name="Oren A."/>
            <person name="Chaudhuri R.R."/>
            <person name="La Ragione R."/>
            <person name="Hildebrand F."/>
            <person name="Pallen M.J."/>
        </authorList>
    </citation>
    <scope>NUCLEOTIDE SEQUENCE</scope>
    <source>
        <strain evidence="11">ChiSxjej1B13-11762</strain>
    </source>
</reference>
<keyword evidence="3" id="KW-0050">Antiport</keyword>
<feature type="domain" description="Na+/H+ antiporter NhaC-like C-terminal" evidence="10">
    <location>
        <begin position="246"/>
        <end position="421"/>
    </location>
</feature>
<evidence type="ECO:0000256" key="2">
    <source>
        <dbReference type="ARBA" id="ARBA00022448"/>
    </source>
</evidence>
<dbReference type="GO" id="GO:0015297">
    <property type="term" value="F:antiporter activity"/>
    <property type="evidence" value="ECO:0007669"/>
    <property type="project" value="UniProtKB-KW"/>
</dbReference>
<feature type="transmembrane region" description="Helical" evidence="9">
    <location>
        <begin position="231"/>
        <end position="251"/>
    </location>
</feature>